<organism evidence="1 2">
    <name type="scientific">Candidatus Deianiraea vastatrix</name>
    <dbReference type="NCBI Taxonomy" id="2163644"/>
    <lineage>
        <taxon>Bacteria</taxon>
        <taxon>Pseudomonadati</taxon>
        <taxon>Pseudomonadota</taxon>
        <taxon>Alphaproteobacteria</taxon>
        <taxon>Rickettsiales</taxon>
        <taxon>Candidatus Deianiraeaceae</taxon>
        <taxon>Candidatus Deianiraea</taxon>
    </lineage>
</organism>
<dbReference type="GO" id="GO:0003824">
    <property type="term" value="F:catalytic activity"/>
    <property type="evidence" value="ECO:0007669"/>
    <property type="project" value="UniProtKB-ARBA"/>
</dbReference>
<dbReference type="RefSeq" id="WP_146820350.1">
    <property type="nucleotide sequence ID" value="NZ_CP029077.1"/>
</dbReference>
<keyword evidence="2" id="KW-1185">Reference proteome</keyword>
<reference evidence="1 2" key="1">
    <citation type="journal article" date="2019" name="ISME J.">
        <title>Deianiraea, an extracellular bacterium associated with the ciliate Paramecium, suggests an alternative scenario for the evolution of Rickettsiales.</title>
        <authorList>
            <person name="Castelli M."/>
            <person name="Sabaneyeva E."/>
            <person name="Lanzoni O."/>
            <person name="Lebedeva N."/>
            <person name="Floriano A.M."/>
            <person name="Gaiarsa S."/>
            <person name="Benken K."/>
            <person name="Modeo L."/>
            <person name="Bandi C."/>
            <person name="Potekhin A."/>
            <person name="Sassera D."/>
            <person name="Petroni G."/>
        </authorList>
    </citation>
    <scope>NUCLEOTIDE SEQUENCE [LARGE SCALE GENOMIC DNA]</scope>
    <source>
        <strain evidence="1">CyL4-1</strain>
    </source>
</reference>
<accession>A0A5B8XCT7</accession>
<proteinExistence type="predicted"/>
<protein>
    <submittedName>
        <fullName evidence="1">Adhesin/hemagglutinin-related protein</fullName>
    </submittedName>
</protein>
<dbReference type="Pfam" id="PF13332">
    <property type="entry name" value="Fil_haemagg_2"/>
    <property type="match status" value="1"/>
</dbReference>
<evidence type="ECO:0000313" key="1">
    <source>
        <dbReference type="EMBL" id="QED23050.1"/>
    </source>
</evidence>
<dbReference type="Proteomes" id="UP000321934">
    <property type="component" value="Chromosome"/>
</dbReference>
<evidence type="ECO:0000313" key="2">
    <source>
        <dbReference type="Proteomes" id="UP000321934"/>
    </source>
</evidence>
<dbReference type="EMBL" id="CP029077">
    <property type="protein sequence ID" value="QED23050.1"/>
    <property type="molecule type" value="Genomic_DNA"/>
</dbReference>
<dbReference type="AlphaFoldDB" id="A0A5B8XCT7"/>
<dbReference type="InterPro" id="IPR025157">
    <property type="entry name" value="Hemagglutinin_rpt"/>
</dbReference>
<sequence length="594" mass="61375">MKYSIHTNISPDYVTLAIGGAVAGSLSAGTSAPAFGFYGYGSLTVESSSAKSTNTTTNEVQNQILAGNLIDLTAVADANIYGSQLVSGNNINITAQNLTLEASKNNQTSGSSSVYDSVTGTAKTTGTFGGSFTHAESGSSLTSTTNVASNIASDNVNINTSGDTNVLGSNIAGVNSVLLNAQNLNVTTLQDVLSSSSESHSYTFGTDIGFSISSSSHDKLWAGTQAGITSGDALNITVADNTNLTGSLLNSQTGNLNLATNTLTHSDLQQSEKDWNYAYSLGMSFSVGSGTANGGSGNGQSSAGQGVSGQTGVYNTGAGSTTIGFSNSGFEKEGVAKATVGEGNITTTSNVDGLNRDETQSMLVTKNERTGGLDGNITIDNSMLTDLVTAMSTGNWEYKDTGRKDENGNPIMEKMYWKSVADGLDVIGNADEKLQDYTKTNHLNYGIGGNAVTKSKDPDTQEIADNANAGRNQIGIGNSNDGGVIGKEVGISDIGWSGKQFTNEGGLMSTIVSMIPGMKSMAVFHDGWTGNNFKDNNTSEGAYKTGMTMASIIPAIMINYYALALHTIKSPVATYQSTFSSSTTVSSSQNAQNP</sequence>
<name>A0A5B8XCT7_9RICK</name>
<dbReference type="OrthoDB" id="9803988at2"/>
<gene>
    <name evidence="1" type="ORF">Deia_00242</name>
</gene>